<evidence type="ECO:0000313" key="4">
    <source>
        <dbReference type="EMBL" id="KAF2116802.1"/>
    </source>
</evidence>
<dbReference type="SUPFAM" id="SSF49899">
    <property type="entry name" value="Concanavalin A-like lectins/glucanases"/>
    <property type="match status" value="1"/>
</dbReference>
<feature type="region of interest" description="Disordered" evidence="1">
    <location>
        <begin position="1"/>
        <end position="95"/>
    </location>
</feature>
<dbReference type="Pfam" id="PF00722">
    <property type="entry name" value="Glyco_hydro_16"/>
    <property type="match status" value="1"/>
</dbReference>
<evidence type="ECO:0000313" key="5">
    <source>
        <dbReference type="Proteomes" id="UP000799770"/>
    </source>
</evidence>
<dbReference type="Gene3D" id="2.60.120.200">
    <property type="match status" value="1"/>
</dbReference>
<dbReference type="OrthoDB" id="4781at2759"/>
<keyword evidence="4" id="KW-0430">Lectin</keyword>
<feature type="compositionally biased region" description="Basic and acidic residues" evidence="1">
    <location>
        <begin position="1"/>
        <end position="12"/>
    </location>
</feature>
<dbReference type="EMBL" id="ML977320">
    <property type="protein sequence ID" value="KAF2116802.1"/>
    <property type="molecule type" value="Genomic_DNA"/>
</dbReference>
<feature type="domain" description="GH16" evidence="3">
    <location>
        <begin position="155"/>
        <end position="483"/>
    </location>
</feature>
<evidence type="ECO:0000256" key="2">
    <source>
        <dbReference type="SAM" id="Phobius"/>
    </source>
</evidence>
<name>A0A6A5ZBF8_9PLEO</name>
<dbReference type="InterPro" id="IPR050546">
    <property type="entry name" value="Glycosyl_Hydrlase_16"/>
</dbReference>
<dbReference type="InterPro" id="IPR000757">
    <property type="entry name" value="Beta-glucanase-like"/>
</dbReference>
<dbReference type="Proteomes" id="UP000799770">
    <property type="component" value="Unassembled WGS sequence"/>
</dbReference>
<dbReference type="PROSITE" id="PS51762">
    <property type="entry name" value="GH16_2"/>
    <property type="match status" value="1"/>
</dbReference>
<dbReference type="GO" id="GO:0004553">
    <property type="term" value="F:hydrolase activity, hydrolyzing O-glycosyl compounds"/>
    <property type="evidence" value="ECO:0007669"/>
    <property type="project" value="InterPro"/>
</dbReference>
<accession>A0A6A5ZBF8</accession>
<dbReference type="PANTHER" id="PTHR10963">
    <property type="entry name" value="GLYCOSYL HYDROLASE-RELATED"/>
    <property type="match status" value="1"/>
</dbReference>
<feature type="compositionally biased region" description="Basic and acidic residues" evidence="1">
    <location>
        <begin position="20"/>
        <end position="29"/>
    </location>
</feature>
<reference evidence="4" key="1">
    <citation type="journal article" date="2020" name="Stud. Mycol.">
        <title>101 Dothideomycetes genomes: a test case for predicting lifestyles and emergence of pathogens.</title>
        <authorList>
            <person name="Haridas S."/>
            <person name="Albert R."/>
            <person name="Binder M."/>
            <person name="Bloem J."/>
            <person name="Labutti K."/>
            <person name="Salamov A."/>
            <person name="Andreopoulos B."/>
            <person name="Baker S."/>
            <person name="Barry K."/>
            <person name="Bills G."/>
            <person name="Bluhm B."/>
            <person name="Cannon C."/>
            <person name="Castanera R."/>
            <person name="Culley D."/>
            <person name="Daum C."/>
            <person name="Ezra D."/>
            <person name="Gonzalez J."/>
            <person name="Henrissat B."/>
            <person name="Kuo A."/>
            <person name="Liang C."/>
            <person name="Lipzen A."/>
            <person name="Lutzoni F."/>
            <person name="Magnuson J."/>
            <person name="Mondo S."/>
            <person name="Nolan M."/>
            <person name="Ohm R."/>
            <person name="Pangilinan J."/>
            <person name="Park H.-J."/>
            <person name="Ramirez L."/>
            <person name="Alfaro M."/>
            <person name="Sun H."/>
            <person name="Tritt A."/>
            <person name="Yoshinaga Y."/>
            <person name="Zwiers L.-H."/>
            <person name="Turgeon B."/>
            <person name="Goodwin S."/>
            <person name="Spatafora J."/>
            <person name="Crous P."/>
            <person name="Grigoriev I."/>
        </authorList>
    </citation>
    <scope>NUCLEOTIDE SEQUENCE</scope>
    <source>
        <strain evidence="4">CBS 627.86</strain>
    </source>
</reference>
<feature type="compositionally biased region" description="Low complexity" evidence="1">
    <location>
        <begin position="64"/>
        <end position="82"/>
    </location>
</feature>
<gene>
    <name evidence="4" type="ORF">BDV96DRAFT_491129</name>
</gene>
<keyword evidence="2" id="KW-0812">Transmembrane</keyword>
<dbReference type="FunFam" id="2.60.120.200:FF:000178">
    <property type="entry name" value="Glycoside hydrolase family 16 protein"/>
    <property type="match status" value="1"/>
</dbReference>
<feature type="compositionally biased region" description="Polar residues" evidence="1">
    <location>
        <begin position="39"/>
        <end position="49"/>
    </location>
</feature>
<keyword evidence="2" id="KW-0472">Membrane</keyword>
<dbReference type="InterPro" id="IPR013320">
    <property type="entry name" value="ConA-like_dom_sf"/>
</dbReference>
<dbReference type="PANTHER" id="PTHR10963:SF62">
    <property type="entry name" value="GLUCAN 1,3-BETA-GLUCOSIDASE"/>
    <property type="match status" value="1"/>
</dbReference>
<evidence type="ECO:0000259" key="3">
    <source>
        <dbReference type="PROSITE" id="PS51762"/>
    </source>
</evidence>
<evidence type="ECO:0000256" key="1">
    <source>
        <dbReference type="SAM" id="MobiDB-lite"/>
    </source>
</evidence>
<dbReference type="GO" id="GO:0005975">
    <property type="term" value="P:carbohydrate metabolic process"/>
    <property type="evidence" value="ECO:0007669"/>
    <property type="project" value="InterPro"/>
</dbReference>
<keyword evidence="2" id="KW-1133">Transmembrane helix</keyword>
<keyword evidence="5" id="KW-1185">Reference proteome</keyword>
<dbReference type="AlphaFoldDB" id="A0A6A5ZBF8"/>
<feature type="transmembrane region" description="Helical" evidence="2">
    <location>
        <begin position="117"/>
        <end position="138"/>
    </location>
</feature>
<organism evidence="4 5">
    <name type="scientific">Lophiotrema nucula</name>
    <dbReference type="NCBI Taxonomy" id="690887"/>
    <lineage>
        <taxon>Eukaryota</taxon>
        <taxon>Fungi</taxon>
        <taxon>Dikarya</taxon>
        <taxon>Ascomycota</taxon>
        <taxon>Pezizomycotina</taxon>
        <taxon>Dothideomycetes</taxon>
        <taxon>Pleosporomycetidae</taxon>
        <taxon>Pleosporales</taxon>
        <taxon>Lophiotremataceae</taxon>
        <taxon>Lophiotrema</taxon>
    </lineage>
</organism>
<proteinExistence type="predicted"/>
<sequence length="487" mass="54796">MASNDSEKHTYEAHNPQLPNRHDFQDADRINSVPPVSHLNDNPFTTPHSGTPYEGQTPYGSMPTSRTASRSGSRSGSATSSGVYPPNGQRYFRSRRMKKEDIQKPWLTGKKDPREKWVTIIPCIGIVLGIIAAGLLIWDGLRSVTNYKYCSILDEDWSNGFDTQIWQKEVELGGYGNGQFEETTNTDENVFIQDGILTIKPTLQDPSLIENDYTLDLREDGCTSDKWSNCYGATNTTNGTIISPVKSGRINTKLGTSIKYGRVEVTAKLPAGDWLWPAIWMLPTSSVYGDWPRSGEIDIAESRGNNYTYEQGGNNIVSSTLHFGPNDANDGWWRNNVKRNALHTTYAAGYHTFGVEWSEKYIFTYIDTRLLQISYTHFDQPFWDYGNFPLSDSNGTRLENPWALTGSNASPFDQDFYVVINLAVGGTNGWFKDGKSGKPWIDSSPTAKKDFYSAKDQWYPTWEEHEGGVMKVKSVKMWQQAGYNGCE</sequence>
<protein>
    <submittedName>
        <fullName evidence="4">Concanavalin A-like lectin/glucanase domain-containing protein</fullName>
    </submittedName>
</protein>
<dbReference type="GO" id="GO:0030246">
    <property type="term" value="F:carbohydrate binding"/>
    <property type="evidence" value="ECO:0007669"/>
    <property type="project" value="UniProtKB-KW"/>
</dbReference>